<dbReference type="PANTHER" id="PTHR32089:SF112">
    <property type="entry name" value="LYSOZYME-LIKE PROTEIN-RELATED"/>
    <property type="match status" value="1"/>
</dbReference>
<reference evidence="4 5" key="1">
    <citation type="submission" date="2017-01" db="EMBL/GenBank/DDBJ databases">
        <authorList>
            <person name="Varghese N."/>
            <person name="Submissions S."/>
        </authorList>
    </citation>
    <scope>NUCLEOTIDE SEQUENCE [LARGE SCALE GENOMIC DNA]</scope>
    <source>
        <strain evidence="4 5">ATCC 23464</strain>
    </source>
</reference>
<dbReference type="PROSITE" id="PS50111">
    <property type="entry name" value="CHEMOTAXIS_TRANSDUC_2"/>
    <property type="match status" value="1"/>
</dbReference>
<dbReference type="InterPro" id="IPR004089">
    <property type="entry name" value="MCPsignal_dom"/>
</dbReference>
<feature type="domain" description="Methyl-accepting transducer" evidence="3">
    <location>
        <begin position="1"/>
        <end position="116"/>
    </location>
</feature>
<evidence type="ECO:0000256" key="2">
    <source>
        <dbReference type="PROSITE-ProRule" id="PRU00284"/>
    </source>
</evidence>
<dbReference type="Gene3D" id="1.10.287.950">
    <property type="entry name" value="Methyl-accepting chemotaxis protein"/>
    <property type="match status" value="1"/>
</dbReference>
<dbReference type="PANTHER" id="PTHR32089">
    <property type="entry name" value="METHYL-ACCEPTING CHEMOTAXIS PROTEIN MCPB"/>
    <property type="match status" value="1"/>
</dbReference>
<keyword evidence="1 2" id="KW-0807">Transducer</keyword>
<keyword evidence="5" id="KW-1185">Reference proteome</keyword>
<sequence>MNAAIEAARAGEHGRGFAVVADEVRKLAEQSKQSADQIVTIIHQVQIDTDLAIVSMEKGNQEVRNGTSVMQEAGEAFAKIIYSVRKVAEQISEVSASSEEMSASTQQVTASLFNMKDVAYLAYSNSESAAAASEEQLATMEEISSAVGALSQMAQELLEVTQRFKN</sequence>
<comment type="caution">
    <text evidence="4">The sequence shown here is derived from an EMBL/GenBank/DDBJ whole genome shotgun (WGS) entry which is preliminary data.</text>
</comment>
<protein>
    <submittedName>
        <fullName evidence="4">Methyl-accepting chemotaxis protein</fullName>
    </submittedName>
</protein>
<proteinExistence type="predicted"/>
<evidence type="ECO:0000313" key="5">
    <source>
        <dbReference type="Proteomes" id="UP000186666"/>
    </source>
</evidence>
<accession>A0ABY1JYB0</accession>
<evidence type="ECO:0000313" key="4">
    <source>
        <dbReference type="EMBL" id="SIQ95270.1"/>
    </source>
</evidence>
<dbReference type="Proteomes" id="UP000186666">
    <property type="component" value="Unassembled WGS sequence"/>
</dbReference>
<gene>
    <name evidence="4" type="ORF">SAMN05421578_105197</name>
</gene>
<evidence type="ECO:0000259" key="3">
    <source>
        <dbReference type="PROSITE" id="PS50111"/>
    </source>
</evidence>
<organism evidence="4 5">
    <name type="scientific">Paenibacillus macquariensis</name>
    <dbReference type="NCBI Taxonomy" id="948756"/>
    <lineage>
        <taxon>Bacteria</taxon>
        <taxon>Bacillati</taxon>
        <taxon>Bacillota</taxon>
        <taxon>Bacilli</taxon>
        <taxon>Bacillales</taxon>
        <taxon>Paenibacillaceae</taxon>
        <taxon>Paenibacillus</taxon>
    </lineage>
</organism>
<dbReference type="SUPFAM" id="SSF58104">
    <property type="entry name" value="Methyl-accepting chemotaxis protein (MCP) signaling domain"/>
    <property type="match status" value="1"/>
</dbReference>
<dbReference type="SMART" id="SM00283">
    <property type="entry name" value="MA"/>
    <property type="match status" value="1"/>
</dbReference>
<name>A0ABY1JYB0_9BACL</name>
<evidence type="ECO:0000256" key="1">
    <source>
        <dbReference type="ARBA" id="ARBA00023224"/>
    </source>
</evidence>
<dbReference type="EMBL" id="FTNK01000005">
    <property type="protein sequence ID" value="SIQ95270.1"/>
    <property type="molecule type" value="Genomic_DNA"/>
</dbReference>
<dbReference type="Pfam" id="PF00015">
    <property type="entry name" value="MCPsignal"/>
    <property type="match status" value="1"/>
</dbReference>